<feature type="compositionally biased region" description="Acidic residues" evidence="1">
    <location>
        <begin position="427"/>
        <end position="439"/>
    </location>
</feature>
<feature type="compositionally biased region" description="Low complexity" evidence="1">
    <location>
        <begin position="360"/>
        <end position="376"/>
    </location>
</feature>
<feature type="compositionally biased region" description="Low complexity" evidence="1">
    <location>
        <begin position="656"/>
        <end position="668"/>
    </location>
</feature>
<feature type="compositionally biased region" description="Polar residues" evidence="1">
    <location>
        <begin position="584"/>
        <end position="597"/>
    </location>
</feature>
<feature type="compositionally biased region" description="Pro residues" evidence="1">
    <location>
        <begin position="563"/>
        <end position="579"/>
    </location>
</feature>
<feature type="compositionally biased region" description="Pro residues" evidence="1">
    <location>
        <begin position="97"/>
        <end position="113"/>
    </location>
</feature>
<feature type="compositionally biased region" description="Polar residues" evidence="1">
    <location>
        <begin position="669"/>
        <end position="679"/>
    </location>
</feature>
<feature type="compositionally biased region" description="Pro residues" evidence="1">
    <location>
        <begin position="632"/>
        <end position="655"/>
    </location>
</feature>
<feature type="compositionally biased region" description="Acidic residues" evidence="1">
    <location>
        <begin position="117"/>
        <end position="131"/>
    </location>
</feature>
<evidence type="ECO:0000256" key="1">
    <source>
        <dbReference type="SAM" id="MobiDB-lite"/>
    </source>
</evidence>
<evidence type="ECO:0000259" key="2">
    <source>
        <dbReference type="Pfam" id="PF25459"/>
    </source>
</evidence>
<evidence type="ECO:0000313" key="4">
    <source>
        <dbReference type="Proteomes" id="UP001362999"/>
    </source>
</evidence>
<dbReference type="AlphaFoldDB" id="A0AAW0B804"/>
<feature type="compositionally biased region" description="Acidic residues" evidence="1">
    <location>
        <begin position="33"/>
        <end position="54"/>
    </location>
</feature>
<comment type="caution">
    <text evidence="3">The sequence shown here is derived from an EMBL/GenBank/DDBJ whole genome shotgun (WGS) entry which is preliminary data.</text>
</comment>
<keyword evidence="4" id="KW-1185">Reference proteome</keyword>
<reference evidence="3 4" key="1">
    <citation type="journal article" date="2024" name="J Genomics">
        <title>Draft genome sequencing and assembly of Favolaschia claudopus CIRM-BRFM 2984 isolated from oak limbs.</title>
        <authorList>
            <person name="Navarro D."/>
            <person name="Drula E."/>
            <person name="Chaduli D."/>
            <person name="Cazenave R."/>
            <person name="Ahrendt S."/>
            <person name="Wang J."/>
            <person name="Lipzen A."/>
            <person name="Daum C."/>
            <person name="Barry K."/>
            <person name="Grigoriev I.V."/>
            <person name="Favel A."/>
            <person name="Rosso M.N."/>
            <person name="Martin F."/>
        </authorList>
    </citation>
    <scope>NUCLEOTIDE SEQUENCE [LARGE SCALE GENOMIC DNA]</scope>
    <source>
        <strain evidence="3 4">CIRM-BRFM 2984</strain>
    </source>
</reference>
<organism evidence="3 4">
    <name type="scientific">Favolaschia claudopus</name>
    <dbReference type="NCBI Taxonomy" id="2862362"/>
    <lineage>
        <taxon>Eukaryota</taxon>
        <taxon>Fungi</taxon>
        <taxon>Dikarya</taxon>
        <taxon>Basidiomycota</taxon>
        <taxon>Agaricomycotina</taxon>
        <taxon>Agaricomycetes</taxon>
        <taxon>Agaricomycetidae</taxon>
        <taxon>Agaricales</taxon>
        <taxon>Marasmiineae</taxon>
        <taxon>Mycenaceae</taxon>
        <taxon>Favolaschia</taxon>
    </lineage>
</organism>
<feature type="compositionally biased region" description="Acidic residues" evidence="1">
    <location>
        <begin position="198"/>
        <end position="217"/>
    </location>
</feature>
<feature type="compositionally biased region" description="Pro residues" evidence="1">
    <location>
        <begin position="482"/>
        <end position="504"/>
    </location>
</feature>
<dbReference type="Proteomes" id="UP001362999">
    <property type="component" value="Unassembled WGS sequence"/>
</dbReference>
<proteinExistence type="predicted"/>
<dbReference type="InterPro" id="IPR057402">
    <property type="entry name" value="AIM3_BBC1_C"/>
</dbReference>
<dbReference type="EMBL" id="JAWWNJ010000037">
    <property type="protein sequence ID" value="KAK7022193.1"/>
    <property type="molecule type" value="Genomic_DNA"/>
</dbReference>
<evidence type="ECO:0000313" key="3">
    <source>
        <dbReference type="EMBL" id="KAK7022193.1"/>
    </source>
</evidence>
<gene>
    <name evidence="3" type="ORF">R3P38DRAFT_2628644</name>
</gene>
<sequence length="884" mass="95225">MLHQWNWLLMPSVLDARAGIPEVGGRGAITLTEEPEGAVEQDDEEDEAGPTAEEESPRAVPPPVLRALQPTYDEPDEEEESPPAPPPRVEHHHRRSIPPPPRSVPVPPPPPPATYEAEQEEEQEEEEEEEAPPPPPPRPPSDHRRSIPPPPRSVPALRSDEEETDSAYELDPSSPPLPTNRRSQPMMRVPPPPPQLEPEYEADEEEDTLEQQSEEEPVQVPPPLPAGRHVHGASLPVRSPPPPRLEDEYEQLETPEPEAFEHIAAPVPVPAPGARRVIPPVPGQEAGSERAKPFRPTSIVTGGQAQARASPLSGSSGMLSPDSAAFEKRRQQEILEEDEGDPIDPAFHSPSRRGSTIDMEAAAALREEQAQAAPAEPVEDPEAERRRTIAERMAKLGGIRFGAPPPIPRPRQRASEDDQGTPASATQEEEQPPQNEEEEERARKERIAAKLAGMGGIRMGMMPFGAGGPAQRAPPVRGEAASPPPPPPPMRVAPPPARAPPPPQEVDSEHESLTTNSEDGVRVEAEESEIEEIRHEDAEEEVPPPVPSRAGGHRTSMASPIVPSSPPIPSSRPPVPSAMPPNRRASSQMASTPTSRKASAEAPPVPSANPRRTSTMNKPPAQEFVMVDSDEPPPPPPARPSSRPPPRGVPPPPQDVAPSDSIDSMSSSQWELPSLSTGSIDFGGGIDTTFDVEATTSPPPPPKPAHPESSQRPPAPKATEVHYSSDDLVAIWGRVGVHLCEAATQLYEKSKKSLIGDGTYSGFVNAALHEVPNAARSTPPTWGYLIYSQSGGSVQKRLSDIMPGDVVALFDAKLKGHKGLSTYSQTVGAGEPLVGIVSEFEPKKSKIRVFQANQHVGQQTVEAASYRLEDLKSGIVKVYRVLEA</sequence>
<feature type="region of interest" description="Disordered" evidence="1">
    <location>
        <begin position="25"/>
        <end position="255"/>
    </location>
</feature>
<feature type="region of interest" description="Disordered" evidence="1">
    <location>
        <begin position="267"/>
        <end position="721"/>
    </location>
</feature>
<feature type="compositionally biased region" description="Basic and acidic residues" evidence="1">
    <location>
        <begin position="519"/>
        <end position="537"/>
    </location>
</feature>
<accession>A0AAW0B804</accession>
<dbReference type="Pfam" id="PF25459">
    <property type="entry name" value="AIM3_BBC1_C"/>
    <property type="match status" value="1"/>
</dbReference>
<feature type="compositionally biased region" description="Low complexity" evidence="1">
    <location>
        <begin position="310"/>
        <end position="323"/>
    </location>
</feature>
<name>A0AAW0B804_9AGAR</name>
<feature type="domain" description="BBC1/AIM3 cysteine proteinase-fold" evidence="2">
    <location>
        <begin position="722"/>
        <end position="883"/>
    </location>
</feature>
<protein>
    <recommendedName>
        <fullName evidence="2">BBC1/AIM3 cysteine proteinase-fold domain-containing protein</fullName>
    </recommendedName>
</protein>
<feature type="compositionally biased region" description="Basic and acidic residues" evidence="1">
    <location>
        <begin position="383"/>
        <end position="394"/>
    </location>
</feature>